<organism evidence="1">
    <name type="scientific">marine sediment metagenome</name>
    <dbReference type="NCBI Taxonomy" id="412755"/>
    <lineage>
        <taxon>unclassified sequences</taxon>
        <taxon>metagenomes</taxon>
        <taxon>ecological metagenomes</taxon>
    </lineage>
</organism>
<gene>
    <name evidence="1" type="ORF">S06H3_63619</name>
</gene>
<proteinExistence type="predicted"/>
<protein>
    <submittedName>
        <fullName evidence="1">Uncharacterized protein</fullName>
    </submittedName>
</protein>
<dbReference type="EMBL" id="BARV01042249">
    <property type="protein sequence ID" value="GAI47015.1"/>
    <property type="molecule type" value="Genomic_DNA"/>
</dbReference>
<comment type="caution">
    <text evidence="1">The sequence shown here is derived from an EMBL/GenBank/DDBJ whole genome shotgun (WGS) entry which is preliminary data.</text>
</comment>
<name>X1Q7K2_9ZZZZ</name>
<feature type="non-terminal residue" evidence="1">
    <location>
        <position position="1"/>
    </location>
</feature>
<accession>X1Q7K2</accession>
<dbReference type="Gene3D" id="1.10.569.10">
    <property type="entry name" value="Aldehyde Ferredoxin Oxidoreductase Protein, subunit A, domain 2"/>
    <property type="match status" value="1"/>
</dbReference>
<sequence>HQITQREGIGAILADGIVPAAREWGLEHT</sequence>
<dbReference type="AlphaFoldDB" id="X1Q7K2"/>
<dbReference type="InterPro" id="IPR013984">
    <property type="entry name" value="Ald_Fedxn_OxRdtase_dom2"/>
</dbReference>
<reference evidence="1" key="1">
    <citation type="journal article" date="2014" name="Front. Microbiol.">
        <title>High frequency of phylogenetically diverse reductive dehalogenase-homologous genes in deep subseafloor sedimentary metagenomes.</title>
        <authorList>
            <person name="Kawai M."/>
            <person name="Futagami T."/>
            <person name="Toyoda A."/>
            <person name="Takaki Y."/>
            <person name="Nishi S."/>
            <person name="Hori S."/>
            <person name="Arai W."/>
            <person name="Tsubouchi T."/>
            <person name="Morono Y."/>
            <person name="Uchiyama I."/>
            <person name="Ito T."/>
            <person name="Fujiyama A."/>
            <person name="Inagaki F."/>
            <person name="Takami H."/>
        </authorList>
    </citation>
    <scope>NUCLEOTIDE SEQUENCE</scope>
    <source>
        <strain evidence="1">Expedition CK06-06</strain>
    </source>
</reference>
<evidence type="ECO:0000313" key="1">
    <source>
        <dbReference type="EMBL" id="GAI47015.1"/>
    </source>
</evidence>